<feature type="repeat" description="CHCR" evidence="7">
    <location>
        <begin position="1131"/>
        <end position="1272"/>
    </location>
</feature>
<dbReference type="FunFam" id="1.25.40.10:FF:000002">
    <property type="entry name" value="Clathrin heavy chain"/>
    <property type="match status" value="1"/>
</dbReference>
<evidence type="ECO:0000256" key="5">
    <source>
        <dbReference type="ARBA" id="ARBA00023329"/>
    </source>
</evidence>
<dbReference type="GO" id="GO:0005829">
    <property type="term" value="C:cytosol"/>
    <property type="evidence" value="ECO:0007669"/>
    <property type="project" value="GOC"/>
</dbReference>
<dbReference type="FunFam" id="1.25.40.10:FF:000001">
    <property type="entry name" value="Clathrin heavy chain"/>
    <property type="match status" value="1"/>
</dbReference>
<dbReference type="GO" id="GO:0006886">
    <property type="term" value="P:intracellular protein transport"/>
    <property type="evidence" value="ECO:0007669"/>
    <property type="project" value="UniProtKB-UniRule"/>
</dbReference>
<dbReference type="InterPro" id="IPR011990">
    <property type="entry name" value="TPR-like_helical_dom_sf"/>
</dbReference>
<sequence length="1655" mass="188957">MAEQPLPIQFHEHAQLQSLGVNGASIAFNTLTMESDRFICIRENINGSNQVVIIDLHNNNELMRRPISADSVIMHPVTKVMALKAGRTLQVFNLESKSKLKSHTMTEDVVFWKWTNLKTLGLITNSAVYHWSIEGDAGPQKVFDRHANLNDTQIINYRVSSDEKWMVLIGISGHNGRVIGAVQLYSKERAVSQPIEGHAASFAEFKLDGAQSPTKLFAFAVRSATGAAKLQIIEVDHQQGNPQFQKKAVDVFFPPDAANDFPVSMQISKKFGIIYLVTKMGYIHLYDLESGACIYMNRISSDTIFVTADREETGGIIGVNKKGQVLSVSIDENVIIPYIINTLNNTQLALALATRGDGLPGADDVFVTRFTDLFNNGNYSEAAKVAATSPRGILRTTQTIDRFRQIAGAPNQLSPILQYFSILLEKGGLNKYESLELAKPILLQNRKNLLEKWLKEDKLECSEELGDFVKQYDSVLALSVYLRANVPNKVVLCFAENKQYDKILAYAKTVGFTPDYSSLLYNIARTDADKAADFATALVNDENGPLIEPSKVVDVFQSQNMIQQATSFLLDYLKNNREEDAALQTRVLEMNLIHAPQVADAILGTGMLTHYDRVLVGTLCEKANLYQRALEHFTDIHDIKRIIPQTHLLAAEWLVDYFGTLSVDQTLECLKEMLNNNLRQNLQVVVQVAIKYSEQLQPHNLVEMFESYKSNEGLYYYLGSIVNVSQDPLVHFKYIQAACRTGNIREAERVCRESNYYDAEKVKNFLKEAKLSDQLPLIIVCDRFNFVHDLVLYLYHNNLQSFIEVYVQKVNPGRTPEVIGGLLDVGCDEDVIKNLLLSVRGDLSVGKLCEQVEERNRLKLLLPWLNLRVTEGSQDPDVYNALAKIYIDTNNNPEPFLKENEFYNPRIVGKYCEKRDPYLAFICYQKGHCDYELIHVTNENSMFKHQARYLVQRRDQELWAFVLQENNEHRRDMIDQIVASALPECTDPDDVSAAVKAFMAANLPNELIELLEKIVLESSAFNDNKTLQNLLIFTAVKADATRVMDYISRLDNYDASDVAEVCIGEDLFEEAFTIYKNNNVNANAVDVLIEKINDLDRAYEFANRCDQPDVWSKLAKAQLSNMHVKESIDSYIRANDATNYIEVSRNAAIDSKYEDLVRYLQMARKQSREPFIETELLYAFAKTDRLVDLEDFISSPNIAQIQEVGDRCYHEHLLEAAKILYSSISNHACLASTLVLLKDYQSAVDCARKANSTKVWKEVNAECIRQSEFRLAQMCGLHIIVHAEELDTLVKTYEANGYFDELIQLLEAGLGLERAHMGMFTELAVLYAKYAPEKMMEHLRLFVSRVNIPKVIRACTDAHLWRELVFLYVHYDEFDNAVTAMMDHSSDAWEHSAFNDIIVKVSNMEIYYKALRFYLNEHPLLLNDLLAVLVSRINHTRVVQIFEKSDNIPLIKPHLLSVQEVNNKAINSALNELFIEEEDHDALRESVDRYDHFDPIDIAQRLEKHELLEFRRISAHLYKRNRRWRQSIALSKQDRLFKDAMETAAESKDREVAEELLQYFIEVGKRECFSAMLYTCYDLMRPDVVMELAWRHQLTDFAMPYMLNTMKEQFNKVELLDKEVKELKEKQSSQEQQEENAPVMPAITGGAFGNLRIGM</sequence>
<dbReference type="EMBL" id="MCGE01000011">
    <property type="protein sequence ID" value="ORZ16608.1"/>
    <property type="molecule type" value="Genomic_DNA"/>
</dbReference>
<keyword evidence="5 6" id="KW-0968">Cytoplasmic vesicle</keyword>
<dbReference type="GO" id="GO:0032051">
    <property type="term" value="F:clathrin light chain binding"/>
    <property type="evidence" value="ECO:0007669"/>
    <property type="project" value="InterPro"/>
</dbReference>
<evidence type="ECO:0000313" key="10">
    <source>
        <dbReference type="EMBL" id="ORZ16608.1"/>
    </source>
</evidence>
<comment type="caution">
    <text evidence="10">The sequence shown here is derived from an EMBL/GenBank/DDBJ whole genome shotgun (WGS) entry which is preliminary data.</text>
</comment>
<dbReference type="SMART" id="SM00299">
    <property type="entry name" value="CLH"/>
    <property type="match status" value="7"/>
</dbReference>
<evidence type="ECO:0000256" key="6">
    <source>
        <dbReference type="PIRNR" id="PIRNR002290"/>
    </source>
</evidence>
<dbReference type="FunFam" id="1.25.40.10:FF:000005">
    <property type="entry name" value="Clathrin heavy chain"/>
    <property type="match status" value="1"/>
</dbReference>
<dbReference type="FunFam" id="1.25.40.10:FF:000082">
    <property type="entry name" value="Clathrin heavy chain"/>
    <property type="match status" value="1"/>
</dbReference>
<feature type="repeat" description="CHCR" evidence="7">
    <location>
        <begin position="1277"/>
        <end position="1423"/>
    </location>
</feature>
<dbReference type="Gene3D" id="2.130.10.110">
    <property type="entry name" value="Clathrin heavy-chain terminal domain"/>
    <property type="match status" value="1"/>
</dbReference>
<accession>A0A1X2IHI9</accession>
<dbReference type="InterPro" id="IPR000547">
    <property type="entry name" value="Clathrin_H-chain/VPS_repeat"/>
</dbReference>
<dbReference type="InterPro" id="IPR055358">
    <property type="entry name" value="CHCR"/>
</dbReference>
<dbReference type="STRING" id="90262.A0A1X2IHI9"/>
<dbReference type="Pfam" id="PF09268">
    <property type="entry name" value="Clathrin-link"/>
    <property type="match status" value="1"/>
</dbReference>
<dbReference type="InterPro" id="IPR015348">
    <property type="entry name" value="Clathrin_H-chain_linker_core"/>
</dbReference>
<dbReference type="PANTHER" id="PTHR10292:SF1">
    <property type="entry name" value="CLATHRIN HEAVY CHAIN"/>
    <property type="match status" value="1"/>
</dbReference>
<evidence type="ECO:0000256" key="8">
    <source>
        <dbReference type="SAM" id="MobiDB-lite"/>
    </source>
</evidence>
<dbReference type="GO" id="GO:0071439">
    <property type="term" value="C:clathrin complex"/>
    <property type="evidence" value="ECO:0007669"/>
    <property type="project" value="InterPro"/>
</dbReference>
<evidence type="ECO:0000256" key="1">
    <source>
        <dbReference type="ARBA" id="ARBA00009535"/>
    </source>
</evidence>
<dbReference type="GO" id="GO:0006898">
    <property type="term" value="P:receptor-mediated endocytosis"/>
    <property type="evidence" value="ECO:0007669"/>
    <property type="project" value="TreeGrafter"/>
</dbReference>
<dbReference type="InterPro" id="IPR016024">
    <property type="entry name" value="ARM-type_fold"/>
</dbReference>
<comment type="subcellular location">
    <subcellularLocation>
        <location evidence="6">Cytoplasmic vesicle membrane</location>
        <topology evidence="6">Peripheral membrane protein</topology>
        <orientation evidence="6">Cytoplasmic side</orientation>
    </subcellularLocation>
    <subcellularLocation>
        <location evidence="6">Membrane</location>
        <location evidence="6">Coated pit</location>
        <topology evidence="6">Peripheral membrane protein</topology>
        <orientation evidence="6">Cytoplasmic side</orientation>
    </subcellularLocation>
</comment>
<dbReference type="GO" id="GO:0030479">
    <property type="term" value="C:actin cortical patch"/>
    <property type="evidence" value="ECO:0007669"/>
    <property type="project" value="TreeGrafter"/>
</dbReference>
<evidence type="ECO:0000313" key="11">
    <source>
        <dbReference type="Proteomes" id="UP000193560"/>
    </source>
</evidence>
<feature type="region of interest" description="Disordered" evidence="8">
    <location>
        <begin position="1623"/>
        <end position="1643"/>
    </location>
</feature>
<feature type="domain" description="Clathrin heavy chain linker core motif" evidence="9">
    <location>
        <begin position="332"/>
        <end position="355"/>
    </location>
</feature>
<comment type="function">
    <text evidence="6">Clathrin is the major protein of the polyhedral coat of coated pits and vesicles.</text>
</comment>
<dbReference type="PROSITE" id="PS50236">
    <property type="entry name" value="CHCR"/>
    <property type="match status" value="7"/>
</dbReference>
<keyword evidence="11" id="KW-1185">Reference proteome</keyword>
<comment type="similarity">
    <text evidence="1 6">Belongs to the clathrin heavy chain family.</text>
</comment>
<evidence type="ECO:0000256" key="7">
    <source>
        <dbReference type="PROSITE-ProRule" id="PRU01006"/>
    </source>
</evidence>
<dbReference type="GO" id="GO:0005198">
    <property type="term" value="F:structural molecule activity"/>
    <property type="evidence" value="ECO:0007669"/>
    <property type="project" value="InterPro"/>
</dbReference>
<dbReference type="InterPro" id="IPR022365">
    <property type="entry name" value="Clathrin_H-chain_propeller_rpt"/>
</dbReference>
<feature type="repeat" description="CHCR" evidence="7">
    <location>
        <begin position="689"/>
        <end position="831"/>
    </location>
</feature>
<evidence type="ECO:0000256" key="4">
    <source>
        <dbReference type="ARBA" id="ARBA00023176"/>
    </source>
</evidence>
<dbReference type="Pfam" id="PF13838">
    <property type="entry name" value="Clathrin_H_link"/>
    <property type="match status" value="1"/>
</dbReference>
<protein>
    <recommendedName>
        <fullName evidence="6">Clathrin heavy chain</fullName>
    </recommendedName>
</protein>
<dbReference type="PANTHER" id="PTHR10292">
    <property type="entry name" value="CLATHRIN HEAVY CHAIN RELATED"/>
    <property type="match status" value="1"/>
</dbReference>
<dbReference type="OrthoDB" id="2113814at2759"/>
<dbReference type="Gene3D" id="1.25.40.10">
    <property type="entry name" value="Tetratricopeptide repeat domain"/>
    <property type="match status" value="4"/>
</dbReference>
<keyword evidence="3 6" id="KW-0472">Membrane</keyword>
<reference evidence="10 11" key="1">
    <citation type="submission" date="2016-07" db="EMBL/GenBank/DDBJ databases">
        <title>Pervasive Adenine N6-methylation of Active Genes in Fungi.</title>
        <authorList>
            <consortium name="DOE Joint Genome Institute"/>
            <person name="Mondo S.J."/>
            <person name="Dannebaum R.O."/>
            <person name="Kuo R.C."/>
            <person name="Labutti K."/>
            <person name="Haridas S."/>
            <person name="Kuo A."/>
            <person name="Salamov A."/>
            <person name="Ahrendt S.R."/>
            <person name="Lipzen A."/>
            <person name="Sullivan W."/>
            <person name="Andreopoulos W.B."/>
            <person name="Clum A."/>
            <person name="Lindquist E."/>
            <person name="Daum C."/>
            <person name="Ramamoorthy G.K."/>
            <person name="Gryganskyi A."/>
            <person name="Culley D."/>
            <person name="Magnuson J.K."/>
            <person name="James T.Y."/>
            <person name="O'Malley M.A."/>
            <person name="Stajich J.E."/>
            <person name="Spatafora J.W."/>
            <person name="Visel A."/>
            <person name="Grigoriev I.V."/>
        </authorList>
    </citation>
    <scope>NUCLEOTIDE SEQUENCE [LARGE SCALE GENOMIC DNA]</scope>
    <source>
        <strain evidence="10 11">NRRL 1336</strain>
    </source>
</reference>
<dbReference type="SUPFAM" id="SSF50989">
    <property type="entry name" value="Clathrin heavy-chain terminal domain"/>
    <property type="match status" value="1"/>
</dbReference>
<dbReference type="Pfam" id="PF01394">
    <property type="entry name" value="Clathrin_propel"/>
    <property type="match status" value="3"/>
</dbReference>
<dbReference type="InterPro" id="IPR016341">
    <property type="entry name" value="Clathrin_heavy_chain"/>
</dbReference>
<evidence type="ECO:0000259" key="9">
    <source>
        <dbReference type="Pfam" id="PF09268"/>
    </source>
</evidence>
<feature type="repeat" description="CHCR" evidence="7">
    <location>
        <begin position="1426"/>
        <end position="1569"/>
    </location>
</feature>
<dbReference type="GO" id="GO:0030132">
    <property type="term" value="C:clathrin coat of coated pit"/>
    <property type="evidence" value="ECO:0007669"/>
    <property type="project" value="InterPro"/>
</dbReference>
<dbReference type="GO" id="GO:0006895">
    <property type="term" value="P:Golgi to endosome transport"/>
    <property type="evidence" value="ECO:0007669"/>
    <property type="project" value="TreeGrafter"/>
</dbReference>
<evidence type="ECO:0000256" key="2">
    <source>
        <dbReference type="ARBA" id="ARBA00022737"/>
    </source>
</evidence>
<dbReference type="Pfam" id="PF00637">
    <property type="entry name" value="Clathrin"/>
    <property type="match status" value="7"/>
</dbReference>
<evidence type="ECO:0000256" key="3">
    <source>
        <dbReference type="ARBA" id="ARBA00023136"/>
    </source>
</evidence>
<dbReference type="SUPFAM" id="SSF48371">
    <property type="entry name" value="ARM repeat"/>
    <property type="match status" value="6"/>
</dbReference>
<dbReference type="Proteomes" id="UP000193560">
    <property type="component" value="Unassembled WGS sequence"/>
</dbReference>
<proteinExistence type="inferred from homology"/>
<feature type="repeat" description="CHCR" evidence="7">
    <location>
        <begin position="836"/>
        <end position="975"/>
    </location>
</feature>
<dbReference type="GO" id="GO:0030130">
    <property type="term" value="C:clathrin coat of trans-Golgi network vesicle"/>
    <property type="evidence" value="ECO:0007669"/>
    <property type="project" value="InterPro"/>
</dbReference>
<keyword evidence="4 6" id="KW-0168">Coated pit</keyword>
<dbReference type="FunFam" id="1.25.40.730:FF:000002">
    <property type="entry name" value="Clathrin heavy chain"/>
    <property type="match status" value="1"/>
</dbReference>
<organism evidence="10 11">
    <name type="scientific">Absidia repens</name>
    <dbReference type="NCBI Taxonomy" id="90262"/>
    <lineage>
        <taxon>Eukaryota</taxon>
        <taxon>Fungi</taxon>
        <taxon>Fungi incertae sedis</taxon>
        <taxon>Mucoromycota</taxon>
        <taxon>Mucoromycotina</taxon>
        <taxon>Mucoromycetes</taxon>
        <taxon>Mucorales</taxon>
        <taxon>Cunninghamellaceae</taxon>
        <taxon>Absidia</taxon>
    </lineage>
</organism>
<dbReference type="InterPro" id="IPR016025">
    <property type="entry name" value="Clathrin_H-chain_N"/>
</dbReference>
<gene>
    <name evidence="10" type="ORF">BCR42DRAFT_352356</name>
</gene>
<keyword evidence="2" id="KW-0677">Repeat</keyword>
<feature type="repeat" description="CHCR" evidence="7">
    <location>
        <begin position="540"/>
        <end position="686"/>
    </location>
</feature>
<dbReference type="PIRSF" id="PIRSF002290">
    <property type="entry name" value="Clathrin_H_chain"/>
    <property type="match status" value="1"/>
</dbReference>
<dbReference type="Gene3D" id="1.25.40.730">
    <property type="match status" value="1"/>
</dbReference>
<feature type="repeat" description="CHCR" evidence="7">
    <location>
        <begin position="982"/>
        <end position="1127"/>
    </location>
</feature>
<dbReference type="FunFam" id="2.130.10.110:FF:000003">
    <property type="entry name" value="Clathrin heavy chain"/>
    <property type="match status" value="1"/>
</dbReference>
<name>A0A1X2IHI9_9FUNG</name>